<evidence type="ECO:0000313" key="2">
    <source>
        <dbReference type="EMBL" id="PIK56664.1"/>
    </source>
</evidence>
<protein>
    <recommendedName>
        <fullName evidence="4">Transmembrane protein</fullName>
    </recommendedName>
</protein>
<dbReference type="AlphaFoldDB" id="A0A2G8L8U5"/>
<keyword evidence="3" id="KW-1185">Reference proteome</keyword>
<feature type="transmembrane region" description="Helical" evidence="1">
    <location>
        <begin position="100"/>
        <end position="119"/>
    </location>
</feature>
<keyword evidence="1" id="KW-0812">Transmembrane</keyword>
<keyword evidence="1" id="KW-1133">Transmembrane helix</keyword>
<reference evidence="2 3" key="1">
    <citation type="journal article" date="2017" name="PLoS Biol.">
        <title>The sea cucumber genome provides insights into morphological evolution and visceral regeneration.</title>
        <authorList>
            <person name="Zhang X."/>
            <person name="Sun L."/>
            <person name="Yuan J."/>
            <person name="Sun Y."/>
            <person name="Gao Y."/>
            <person name="Zhang L."/>
            <person name="Li S."/>
            <person name="Dai H."/>
            <person name="Hamel J.F."/>
            <person name="Liu C."/>
            <person name="Yu Y."/>
            <person name="Liu S."/>
            <person name="Lin W."/>
            <person name="Guo K."/>
            <person name="Jin S."/>
            <person name="Xu P."/>
            <person name="Storey K.B."/>
            <person name="Huan P."/>
            <person name="Zhang T."/>
            <person name="Zhou Y."/>
            <person name="Zhang J."/>
            <person name="Lin C."/>
            <person name="Li X."/>
            <person name="Xing L."/>
            <person name="Huo D."/>
            <person name="Sun M."/>
            <person name="Wang L."/>
            <person name="Mercier A."/>
            <person name="Li F."/>
            <person name="Yang H."/>
            <person name="Xiang J."/>
        </authorList>
    </citation>
    <scope>NUCLEOTIDE SEQUENCE [LARGE SCALE GENOMIC DNA]</scope>
    <source>
        <strain evidence="2">Shaxun</strain>
        <tissue evidence="2">Muscle</tissue>
    </source>
</reference>
<gene>
    <name evidence="2" type="ORF">BSL78_06450</name>
</gene>
<keyword evidence="1" id="KW-0472">Membrane</keyword>
<evidence type="ECO:0000256" key="1">
    <source>
        <dbReference type="SAM" id="Phobius"/>
    </source>
</evidence>
<accession>A0A2G8L8U5</accession>
<feature type="transmembrane region" description="Helical" evidence="1">
    <location>
        <begin position="35"/>
        <end position="58"/>
    </location>
</feature>
<comment type="caution">
    <text evidence="2">The sequence shown here is derived from an EMBL/GenBank/DDBJ whole genome shotgun (WGS) entry which is preliminary data.</text>
</comment>
<feature type="transmembrane region" description="Helical" evidence="1">
    <location>
        <begin position="70"/>
        <end position="88"/>
    </location>
</feature>
<evidence type="ECO:0000313" key="3">
    <source>
        <dbReference type="Proteomes" id="UP000230750"/>
    </source>
</evidence>
<organism evidence="2 3">
    <name type="scientific">Stichopus japonicus</name>
    <name type="common">Sea cucumber</name>
    <dbReference type="NCBI Taxonomy" id="307972"/>
    <lineage>
        <taxon>Eukaryota</taxon>
        <taxon>Metazoa</taxon>
        <taxon>Echinodermata</taxon>
        <taxon>Eleutherozoa</taxon>
        <taxon>Echinozoa</taxon>
        <taxon>Holothuroidea</taxon>
        <taxon>Aspidochirotacea</taxon>
        <taxon>Aspidochirotida</taxon>
        <taxon>Stichopodidae</taxon>
        <taxon>Apostichopus</taxon>
    </lineage>
</organism>
<proteinExistence type="predicted"/>
<evidence type="ECO:0008006" key="4">
    <source>
        <dbReference type="Google" id="ProtNLM"/>
    </source>
</evidence>
<name>A0A2G8L8U5_STIJA</name>
<dbReference type="EMBL" id="MRZV01000168">
    <property type="protein sequence ID" value="PIK56664.1"/>
    <property type="molecule type" value="Genomic_DNA"/>
</dbReference>
<feature type="transmembrane region" description="Helical" evidence="1">
    <location>
        <begin position="131"/>
        <end position="153"/>
    </location>
</feature>
<sequence>MAQAVNQQILPGNQQPIINVQQQILQNEDYNCIQLSWAAMGIFIFLCGMIQIVYPLTIPEPCHADSLECWVIVNAAIAIIAGSVGVLSGKTNNKRVNIGFRILAFIAMITSGVSFFVYLPIASLNSDVDLFVLAGMQGCESFACIIGICLTYGDQTKCCVKKSDRVVHVHI</sequence>
<dbReference type="Proteomes" id="UP000230750">
    <property type="component" value="Unassembled WGS sequence"/>
</dbReference>